<gene>
    <name evidence="2" type="ORF">ACG00Y_10235</name>
</gene>
<keyword evidence="3" id="KW-1185">Reference proteome</keyword>
<evidence type="ECO:0000256" key="1">
    <source>
        <dbReference type="SAM" id="SignalP"/>
    </source>
</evidence>
<dbReference type="Proteomes" id="UP001606210">
    <property type="component" value="Unassembled WGS sequence"/>
</dbReference>
<dbReference type="RefSeq" id="WP_394478439.1">
    <property type="nucleotide sequence ID" value="NZ_JBIGHV010000003.1"/>
</dbReference>
<name>A0ABW7F0Y6_9BURK</name>
<feature type="signal peptide" evidence="1">
    <location>
        <begin position="1"/>
        <end position="18"/>
    </location>
</feature>
<sequence length="137" mass="14960">MRASTVLVLVASALMASCATRPDQQQRELLVGQWQHTVGVFGDKRTSAWAFSNDGSFLLTGYSQARGMRAGYVPEGGVWTLNGGTLELRYLPVAQTDGAPPLARTEIRRIVKLTAEEFVSADAKYGIELAYRRVAPQ</sequence>
<dbReference type="EMBL" id="JBIGHV010000003">
    <property type="protein sequence ID" value="MFG6430293.1"/>
    <property type="molecule type" value="Genomic_DNA"/>
</dbReference>
<evidence type="ECO:0000313" key="3">
    <source>
        <dbReference type="Proteomes" id="UP001606210"/>
    </source>
</evidence>
<reference evidence="2 3" key="1">
    <citation type="submission" date="2024-08" db="EMBL/GenBank/DDBJ databases">
        <authorList>
            <person name="Lu H."/>
        </authorList>
    </citation>
    <scope>NUCLEOTIDE SEQUENCE [LARGE SCALE GENOMIC DNA]</scope>
    <source>
        <strain evidence="2 3">LYH14W</strain>
    </source>
</reference>
<evidence type="ECO:0000313" key="2">
    <source>
        <dbReference type="EMBL" id="MFG6430293.1"/>
    </source>
</evidence>
<protein>
    <recommendedName>
        <fullName evidence="4">Lipocalin-like domain-containing protein</fullName>
    </recommendedName>
</protein>
<proteinExistence type="predicted"/>
<comment type="caution">
    <text evidence="2">The sequence shown here is derived from an EMBL/GenBank/DDBJ whole genome shotgun (WGS) entry which is preliminary data.</text>
</comment>
<feature type="chain" id="PRO_5045459383" description="Lipocalin-like domain-containing protein" evidence="1">
    <location>
        <begin position="19"/>
        <end position="137"/>
    </location>
</feature>
<keyword evidence="1" id="KW-0732">Signal</keyword>
<dbReference type="PROSITE" id="PS51257">
    <property type="entry name" value="PROKAR_LIPOPROTEIN"/>
    <property type="match status" value="1"/>
</dbReference>
<organism evidence="2 3">
    <name type="scientific">Pelomonas parva</name>
    <dbReference type="NCBI Taxonomy" id="3299032"/>
    <lineage>
        <taxon>Bacteria</taxon>
        <taxon>Pseudomonadati</taxon>
        <taxon>Pseudomonadota</taxon>
        <taxon>Betaproteobacteria</taxon>
        <taxon>Burkholderiales</taxon>
        <taxon>Sphaerotilaceae</taxon>
        <taxon>Roseateles</taxon>
    </lineage>
</organism>
<accession>A0ABW7F0Y6</accession>
<evidence type="ECO:0008006" key="4">
    <source>
        <dbReference type="Google" id="ProtNLM"/>
    </source>
</evidence>